<dbReference type="CDD" id="cd00586">
    <property type="entry name" value="4HBT"/>
    <property type="match status" value="1"/>
</dbReference>
<dbReference type="Gene3D" id="3.10.129.10">
    <property type="entry name" value="Hotdog Thioesterase"/>
    <property type="match status" value="1"/>
</dbReference>
<evidence type="ECO:0000256" key="1">
    <source>
        <dbReference type="ARBA" id="ARBA00005953"/>
    </source>
</evidence>
<keyword evidence="4" id="KW-1185">Reference proteome</keyword>
<gene>
    <name evidence="3" type="ORF">SAMN05660895_0505</name>
</gene>
<evidence type="ECO:0000313" key="4">
    <source>
        <dbReference type="Proteomes" id="UP000199537"/>
    </source>
</evidence>
<dbReference type="Proteomes" id="UP000199537">
    <property type="component" value="Unassembled WGS sequence"/>
</dbReference>
<proteinExistence type="inferred from homology"/>
<dbReference type="Pfam" id="PF13279">
    <property type="entry name" value="4HBT_2"/>
    <property type="match status" value="1"/>
</dbReference>
<reference evidence="4" key="1">
    <citation type="submission" date="2016-10" db="EMBL/GenBank/DDBJ databases">
        <authorList>
            <person name="Varghese N."/>
            <person name="Submissions S."/>
        </authorList>
    </citation>
    <scope>NUCLEOTIDE SEQUENCE [LARGE SCALE GENOMIC DNA]</scope>
    <source>
        <strain evidence="4">DSM 14807</strain>
    </source>
</reference>
<dbReference type="STRING" id="1393122.SAMN05660895_0505"/>
<organism evidence="3 4">
    <name type="scientific">Thermoflavifilum thermophilum</name>
    <dbReference type="NCBI Taxonomy" id="1393122"/>
    <lineage>
        <taxon>Bacteria</taxon>
        <taxon>Pseudomonadati</taxon>
        <taxon>Bacteroidota</taxon>
        <taxon>Chitinophagia</taxon>
        <taxon>Chitinophagales</taxon>
        <taxon>Chitinophagaceae</taxon>
        <taxon>Thermoflavifilum</taxon>
    </lineage>
</organism>
<sequence>MSRVKLHIPADLPFYTQIPVRIEDINYGGHLGHDALVSILQEARLHFLQKLDCSELDACGTGLIMGYLSVVYLQEGHYGDQLRIGIGVSEIQRSTVELCYAVSVTRSGNHVPLAEAITGLVCFDYARRKVQAVPSTLRNRLQPYLIAGNQSKLDFS</sequence>
<dbReference type="RefSeq" id="WP_092457279.1">
    <property type="nucleotide sequence ID" value="NZ_FPCJ01000001.1"/>
</dbReference>
<accession>A0A1I7N3H4</accession>
<dbReference type="GO" id="GO:0047617">
    <property type="term" value="F:fatty acyl-CoA hydrolase activity"/>
    <property type="evidence" value="ECO:0007669"/>
    <property type="project" value="TreeGrafter"/>
</dbReference>
<name>A0A1I7N3H4_9BACT</name>
<dbReference type="InterPro" id="IPR050563">
    <property type="entry name" value="4-hydroxybenzoyl-CoA_TE"/>
</dbReference>
<dbReference type="SUPFAM" id="SSF54637">
    <property type="entry name" value="Thioesterase/thiol ester dehydrase-isomerase"/>
    <property type="match status" value="1"/>
</dbReference>
<dbReference type="PANTHER" id="PTHR31793:SF27">
    <property type="entry name" value="NOVEL THIOESTERASE SUPERFAMILY DOMAIN AND SAPOSIN A-TYPE DOMAIN CONTAINING PROTEIN (0610012H03RIK)"/>
    <property type="match status" value="1"/>
</dbReference>
<keyword evidence="2" id="KW-0378">Hydrolase</keyword>
<protein>
    <submittedName>
        <fullName evidence="3">Acyl-CoA thioesterase FadM</fullName>
    </submittedName>
</protein>
<dbReference type="OrthoDB" id="333038at2"/>
<evidence type="ECO:0000313" key="3">
    <source>
        <dbReference type="EMBL" id="SFV29222.1"/>
    </source>
</evidence>
<comment type="similarity">
    <text evidence="1">Belongs to the 4-hydroxybenzoyl-CoA thioesterase family.</text>
</comment>
<dbReference type="PANTHER" id="PTHR31793">
    <property type="entry name" value="4-HYDROXYBENZOYL-COA THIOESTERASE FAMILY MEMBER"/>
    <property type="match status" value="1"/>
</dbReference>
<evidence type="ECO:0000256" key="2">
    <source>
        <dbReference type="ARBA" id="ARBA00022801"/>
    </source>
</evidence>
<dbReference type="InterPro" id="IPR029069">
    <property type="entry name" value="HotDog_dom_sf"/>
</dbReference>
<dbReference type="EMBL" id="FPCJ01000001">
    <property type="protein sequence ID" value="SFV29222.1"/>
    <property type="molecule type" value="Genomic_DNA"/>
</dbReference>
<dbReference type="AlphaFoldDB" id="A0A1I7N3H4"/>